<comment type="subcellular location">
    <subcellularLocation>
        <location evidence="1">Mitochondrion</location>
    </subcellularLocation>
</comment>
<dbReference type="InterPro" id="IPR051035">
    <property type="entry name" value="Mito_inheritance_9"/>
</dbReference>
<evidence type="ECO:0000256" key="6">
    <source>
        <dbReference type="ARBA" id="ARBA00031849"/>
    </source>
</evidence>
<evidence type="ECO:0000256" key="5">
    <source>
        <dbReference type="ARBA" id="ARBA00023128"/>
    </source>
</evidence>
<dbReference type="PANTHER" id="PTHR36091">
    <property type="entry name" value="ALTERED INHERITANCE OF MITOCHONDRIA PROTEIN 9, MITOCHONDRIAL"/>
    <property type="match status" value="1"/>
</dbReference>
<evidence type="ECO:0000259" key="7">
    <source>
        <dbReference type="Pfam" id="PF01636"/>
    </source>
</evidence>
<organism evidence="8 9">
    <name type="scientific">Lineolata rhizophorae</name>
    <dbReference type="NCBI Taxonomy" id="578093"/>
    <lineage>
        <taxon>Eukaryota</taxon>
        <taxon>Fungi</taxon>
        <taxon>Dikarya</taxon>
        <taxon>Ascomycota</taxon>
        <taxon>Pezizomycotina</taxon>
        <taxon>Dothideomycetes</taxon>
        <taxon>Dothideomycetes incertae sedis</taxon>
        <taxon>Lineolatales</taxon>
        <taxon>Lineolataceae</taxon>
        <taxon>Lineolata</taxon>
    </lineage>
</organism>
<evidence type="ECO:0000313" key="8">
    <source>
        <dbReference type="EMBL" id="KAF2457269.1"/>
    </source>
</evidence>
<sequence length="573" mass="65640">MSSQRFSVRMAQAPNELLSADDAYEQLYSYNNLRWLWDAHEKNGCRYTKFNLPALVEVAEKTVSGSRCVDVFKYMEGSFNKAFLMTMEDGSQVVAKIPNPNAGRPHYTTASEAATLVFLRDCLGIPVPKVLAYSSKKELNDIGTEYIIIEKAPGVELRNVWNDLKDREKIETARQLSELVARIGQCQFSHYGALYFADDIPEISGTLVNFKHLGMSVTPTEKRFAIGPTNDRRWFDDHRIDIDMYRGPWNNLHEFISAEVQREMTCIRKFNDYPKDKQLGFYNGPNAYTPTRHTKLSVLEDFTKIVEHVLPNHGGLLASILWHNDLHAGNIFVDPENPTNIVSIIDWQTVPLAPLFTQANFPRLILKYGTEPEELKQVPLPENFELLDSEEKHAARRLQTVQKMYHDSELAFLQHCPDLQLALANRHLIGFKLAKLARDIFNDGEPEMRRILIKASKEWRGIVGVTSSRLPRISCPLAYSVDAIAQFEGDYKHWERDVSLKAAFMKSIHPAGWDGAIASEIFEETKSKLENGLRHFLSQMANSELEKWQWLSVWPFQDSDGSQRAALERRFLD</sequence>
<keyword evidence="5" id="KW-0496">Mitochondrion</keyword>
<dbReference type="GO" id="GO:0005739">
    <property type="term" value="C:mitochondrion"/>
    <property type="evidence" value="ECO:0007669"/>
    <property type="project" value="UniProtKB-SubCell"/>
</dbReference>
<evidence type="ECO:0000256" key="4">
    <source>
        <dbReference type="ARBA" id="ARBA00022946"/>
    </source>
</evidence>
<proteinExistence type="inferred from homology"/>
<dbReference type="Gene3D" id="3.90.1200.10">
    <property type="match status" value="1"/>
</dbReference>
<accession>A0A6A6P040</accession>
<dbReference type="InterPro" id="IPR002575">
    <property type="entry name" value="Aminoglycoside_PTrfase"/>
</dbReference>
<dbReference type="EMBL" id="MU001681">
    <property type="protein sequence ID" value="KAF2457269.1"/>
    <property type="molecule type" value="Genomic_DNA"/>
</dbReference>
<name>A0A6A6P040_9PEZI</name>
<dbReference type="InterPro" id="IPR011009">
    <property type="entry name" value="Kinase-like_dom_sf"/>
</dbReference>
<dbReference type="Proteomes" id="UP000799766">
    <property type="component" value="Unassembled WGS sequence"/>
</dbReference>
<dbReference type="GO" id="GO:0016740">
    <property type="term" value="F:transferase activity"/>
    <property type="evidence" value="ECO:0007669"/>
    <property type="project" value="UniProtKB-KW"/>
</dbReference>
<dbReference type="Pfam" id="PF01636">
    <property type="entry name" value="APH"/>
    <property type="match status" value="2"/>
</dbReference>
<evidence type="ECO:0000256" key="1">
    <source>
        <dbReference type="ARBA" id="ARBA00004173"/>
    </source>
</evidence>
<dbReference type="SUPFAM" id="SSF56112">
    <property type="entry name" value="Protein kinase-like (PK-like)"/>
    <property type="match status" value="1"/>
</dbReference>
<keyword evidence="9" id="KW-1185">Reference proteome</keyword>
<keyword evidence="4" id="KW-0809">Transit peptide</keyword>
<evidence type="ECO:0000256" key="2">
    <source>
        <dbReference type="ARBA" id="ARBA00005543"/>
    </source>
</evidence>
<dbReference type="AlphaFoldDB" id="A0A6A6P040"/>
<dbReference type="PANTHER" id="PTHR36091:SF1">
    <property type="entry name" value="ALTERED INHERITANCE OF MITOCHONDRIA PROTEIN 9, MITOCHONDRIAL"/>
    <property type="match status" value="1"/>
</dbReference>
<reference evidence="8" key="1">
    <citation type="journal article" date="2020" name="Stud. Mycol.">
        <title>101 Dothideomycetes genomes: a test case for predicting lifestyles and emergence of pathogens.</title>
        <authorList>
            <person name="Haridas S."/>
            <person name="Albert R."/>
            <person name="Binder M."/>
            <person name="Bloem J."/>
            <person name="Labutti K."/>
            <person name="Salamov A."/>
            <person name="Andreopoulos B."/>
            <person name="Baker S."/>
            <person name="Barry K."/>
            <person name="Bills G."/>
            <person name="Bluhm B."/>
            <person name="Cannon C."/>
            <person name="Castanera R."/>
            <person name="Culley D."/>
            <person name="Daum C."/>
            <person name="Ezra D."/>
            <person name="Gonzalez J."/>
            <person name="Henrissat B."/>
            <person name="Kuo A."/>
            <person name="Liang C."/>
            <person name="Lipzen A."/>
            <person name="Lutzoni F."/>
            <person name="Magnuson J."/>
            <person name="Mondo S."/>
            <person name="Nolan M."/>
            <person name="Ohm R."/>
            <person name="Pangilinan J."/>
            <person name="Park H.-J."/>
            <person name="Ramirez L."/>
            <person name="Alfaro M."/>
            <person name="Sun H."/>
            <person name="Tritt A."/>
            <person name="Yoshinaga Y."/>
            <person name="Zwiers L.-H."/>
            <person name="Turgeon B."/>
            <person name="Goodwin S."/>
            <person name="Spatafora J."/>
            <person name="Crous P."/>
            <person name="Grigoriev I."/>
        </authorList>
    </citation>
    <scope>NUCLEOTIDE SEQUENCE</scope>
    <source>
        <strain evidence="8">ATCC 16933</strain>
    </source>
</reference>
<evidence type="ECO:0000256" key="3">
    <source>
        <dbReference type="ARBA" id="ARBA00016197"/>
    </source>
</evidence>
<feature type="domain" description="Aminoglycoside phosphotransferase" evidence="7">
    <location>
        <begin position="80"/>
        <end position="192"/>
    </location>
</feature>
<comment type="similarity">
    <text evidence="2">Belongs to the AIM9 family.</text>
</comment>
<keyword evidence="8" id="KW-0808">Transferase</keyword>
<evidence type="ECO:0000313" key="9">
    <source>
        <dbReference type="Proteomes" id="UP000799766"/>
    </source>
</evidence>
<feature type="domain" description="Aminoglycoside phosphotransferase" evidence="7">
    <location>
        <begin position="301"/>
        <end position="354"/>
    </location>
</feature>
<gene>
    <name evidence="8" type="ORF">BDY21DRAFT_386067</name>
</gene>
<dbReference type="OrthoDB" id="2906425at2759"/>
<dbReference type="Gene3D" id="3.30.200.20">
    <property type="entry name" value="Phosphorylase Kinase, domain 1"/>
    <property type="match status" value="1"/>
</dbReference>
<protein>
    <recommendedName>
        <fullName evidence="3">Altered inheritance of mitochondria protein 9, mitochondrial</fullName>
    </recommendedName>
    <alternativeName>
        <fullName evidence="6">Found in mitochondrial proteome protein 29</fullName>
    </alternativeName>
</protein>